<evidence type="ECO:0000313" key="1">
    <source>
        <dbReference type="EMBL" id="MBX69612.1"/>
    </source>
</evidence>
<accession>A0A2P2QRH2</accession>
<protein>
    <submittedName>
        <fullName evidence="1">Uncharacterized protein</fullName>
    </submittedName>
</protein>
<dbReference type="EMBL" id="GGEC01089128">
    <property type="protein sequence ID" value="MBX69612.1"/>
    <property type="molecule type" value="Transcribed_RNA"/>
</dbReference>
<dbReference type="AlphaFoldDB" id="A0A2P2QRH2"/>
<name>A0A2P2QRH2_RHIMU</name>
<sequence length="83" mass="9756">MTFAQLTGKQIPRVIQVRLWACYHVHVLCVSARFENKKHIFKLLVRSIDQEQTLPTHRSLGINQSSFKYSFYLQHQKANLAKD</sequence>
<proteinExistence type="predicted"/>
<reference evidence="1" key="1">
    <citation type="submission" date="2018-02" db="EMBL/GenBank/DDBJ databases">
        <title>Rhizophora mucronata_Transcriptome.</title>
        <authorList>
            <person name="Meera S.P."/>
            <person name="Sreeshan A."/>
            <person name="Augustine A."/>
        </authorList>
    </citation>
    <scope>NUCLEOTIDE SEQUENCE</scope>
    <source>
        <tissue evidence="1">Leaf</tissue>
    </source>
</reference>
<organism evidence="1">
    <name type="scientific">Rhizophora mucronata</name>
    <name type="common">Asiatic mangrove</name>
    <dbReference type="NCBI Taxonomy" id="61149"/>
    <lineage>
        <taxon>Eukaryota</taxon>
        <taxon>Viridiplantae</taxon>
        <taxon>Streptophyta</taxon>
        <taxon>Embryophyta</taxon>
        <taxon>Tracheophyta</taxon>
        <taxon>Spermatophyta</taxon>
        <taxon>Magnoliopsida</taxon>
        <taxon>eudicotyledons</taxon>
        <taxon>Gunneridae</taxon>
        <taxon>Pentapetalae</taxon>
        <taxon>rosids</taxon>
        <taxon>fabids</taxon>
        <taxon>Malpighiales</taxon>
        <taxon>Rhizophoraceae</taxon>
        <taxon>Rhizophora</taxon>
    </lineage>
</organism>